<comment type="caution">
    <text evidence="2">The sequence shown here is derived from an EMBL/GenBank/DDBJ whole genome shotgun (WGS) entry which is preliminary data.</text>
</comment>
<evidence type="ECO:0000256" key="1">
    <source>
        <dbReference type="SAM" id="MobiDB-lite"/>
    </source>
</evidence>
<feature type="compositionally biased region" description="Gly residues" evidence="1">
    <location>
        <begin position="88"/>
        <end position="113"/>
    </location>
</feature>
<dbReference type="Proteomes" id="UP000248544">
    <property type="component" value="Unassembled WGS sequence"/>
</dbReference>
<organism evidence="2 3">
    <name type="scientific">Spongiactinospora gelatinilytica</name>
    <dbReference type="NCBI Taxonomy" id="2666298"/>
    <lineage>
        <taxon>Bacteria</taxon>
        <taxon>Bacillati</taxon>
        <taxon>Actinomycetota</taxon>
        <taxon>Actinomycetes</taxon>
        <taxon>Streptosporangiales</taxon>
        <taxon>Streptosporangiaceae</taxon>
        <taxon>Spongiactinospora</taxon>
    </lineage>
</organism>
<reference evidence="2 3" key="1">
    <citation type="submission" date="2018-01" db="EMBL/GenBank/DDBJ databases">
        <title>Draft genome sequence of Sphaerisporangium sp. 7K107.</title>
        <authorList>
            <person name="Sahin N."/>
            <person name="Saygin H."/>
            <person name="Ay H."/>
        </authorList>
    </citation>
    <scope>NUCLEOTIDE SEQUENCE [LARGE SCALE GENOMIC DNA]</scope>
    <source>
        <strain evidence="2 3">7K107</strain>
    </source>
</reference>
<accession>A0A2W2GCZ4</accession>
<dbReference type="EMBL" id="POUA01000103">
    <property type="protein sequence ID" value="PZG45702.1"/>
    <property type="molecule type" value="Genomic_DNA"/>
</dbReference>
<dbReference type="RefSeq" id="WP_111168122.1">
    <property type="nucleotide sequence ID" value="NZ_POUA01000103.1"/>
</dbReference>
<name>A0A2W2GCZ4_9ACTN</name>
<evidence type="ECO:0000313" key="2">
    <source>
        <dbReference type="EMBL" id="PZG45702.1"/>
    </source>
</evidence>
<evidence type="ECO:0000313" key="3">
    <source>
        <dbReference type="Proteomes" id="UP000248544"/>
    </source>
</evidence>
<dbReference type="AlphaFoldDB" id="A0A2W2GCZ4"/>
<feature type="region of interest" description="Disordered" evidence="1">
    <location>
        <begin position="85"/>
        <end position="114"/>
    </location>
</feature>
<protein>
    <submittedName>
        <fullName evidence="2">Transcriptional regulator</fullName>
    </submittedName>
</protein>
<keyword evidence="3" id="KW-1185">Reference proteome</keyword>
<proteinExistence type="predicted"/>
<sequence length="243" mass="26177">MSRDSEPLLLVLHAVRILGFAEAPAVAARYGLDTAEADELLRDAEAYGWVSYSAFAGAGGWSLTERGRAENERLLAAELATTRTHGTDFGGTETGTGTGTGIGTGGTGTGEVGSDGATTVRDVYREFLPLNARLLRACTDWQLRPTAGDRLAPNDHSDPAWDVRILDELTGISLALTPLSARLGSVLTRFRGYDTRFADALARARAGENAWVDRTDVDSCHRVWFELHEDLIATLGLDRHAHP</sequence>
<gene>
    <name evidence="2" type="ORF">C1I98_15235</name>
</gene>